<reference evidence="1" key="1">
    <citation type="submission" date="2019-08" db="EMBL/GenBank/DDBJ databases">
        <authorList>
            <person name="Kucharzyk K."/>
            <person name="Murdoch R.W."/>
            <person name="Higgins S."/>
            <person name="Loffler F."/>
        </authorList>
    </citation>
    <scope>NUCLEOTIDE SEQUENCE</scope>
</reference>
<protein>
    <submittedName>
        <fullName evidence="1">Uncharacterized protein</fullName>
    </submittedName>
</protein>
<dbReference type="EMBL" id="VSSQ01069951">
    <property type="protein sequence ID" value="MPN21872.1"/>
    <property type="molecule type" value="Genomic_DNA"/>
</dbReference>
<evidence type="ECO:0000313" key="1">
    <source>
        <dbReference type="EMBL" id="MPN21872.1"/>
    </source>
</evidence>
<comment type="caution">
    <text evidence="1">The sequence shown here is derived from an EMBL/GenBank/DDBJ whole genome shotgun (WGS) entry which is preliminary data.</text>
</comment>
<proteinExistence type="predicted"/>
<organism evidence="1">
    <name type="scientific">bioreactor metagenome</name>
    <dbReference type="NCBI Taxonomy" id="1076179"/>
    <lineage>
        <taxon>unclassified sequences</taxon>
        <taxon>metagenomes</taxon>
        <taxon>ecological metagenomes</taxon>
    </lineage>
</organism>
<dbReference type="AlphaFoldDB" id="A0A645G7C9"/>
<gene>
    <name evidence="1" type="ORF">SDC9_169254</name>
</gene>
<sequence>MHKRDWEYPEPEVISMEEYLAKRKKIREKEKKHAKKESELLRGARGLTPFEYYLVSSSSWS</sequence>
<name>A0A645G7C9_9ZZZZ</name>
<accession>A0A645G7C9</accession>